<sequence>MSARERAHDRARDPKSRGPIGLVTESLADLFRDPRHERRGNTVVVGAASILLVVVLFAASMALPQLWYVLRTEYYSAEFHNAGGLRAGDPVLVAGVPSGRVDSLSMDGGLAVVGFRLDRSQELGEASTATVGLKSILGNRFLEVVPSGGGDLGPDRRIGIERTTSPYMIDDLGGAVTELAQGIDVTAVSALIDNLDSILPQDPEATGQAIDDISAALGLMARDDERMSKVISTTREVTGLLATQEASISALTDQSLVLVTVLTQRREALSALVDSLEDLAVRVRSLLEEESDDVNQLLINMRSISETYQRNIDVMDEVLTRMPPGLRAVTDATGNGAWTDVGTPTGPIPDSALCAVGVMDGCN</sequence>
<dbReference type="EMBL" id="JBHMDY010000002">
    <property type="protein sequence ID" value="MFB9258743.1"/>
    <property type="molecule type" value="Genomic_DNA"/>
</dbReference>
<reference evidence="4 5" key="1">
    <citation type="submission" date="2024-09" db="EMBL/GenBank/DDBJ databases">
        <authorList>
            <person name="Sun Q."/>
            <person name="Mori K."/>
        </authorList>
    </citation>
    <scope>NUCLEOTIDE SEQUENCE [LARGE SCALE GENOMIC DNA]</scope>
    <source>
        <strain evidence="4 5">CCM 7659</strain>
    </source>
</reference>
<dbReference type="PANTHER" id="PTHR33371:SF18">
    <property type="entry name" value="MCE-FAMILY PROTEIN MCE3C"/>
    <property type="match status" value="1"/>
</dbReference>
<dbReference type="InterPro" id="IPR003399">
    <property type="entry name" value="Mce/MlaD"/>
</dbReference>
<gene>
    <name evidence="4" type="ORF">ACFFVD_02910</name>
</gene>
<keyword evidence="2" id="KW-0472">Membrane</keyword>
<dbReference type="Pfam" id="PF02470">
    <property type="entry name" value="MlaD"/>
    <property type="match status" value="1"/>
</dbReference>
<evidence type="ECO:0000313" key="5">
    <source>
        <dbReference type="Proteomes" id="UP001589700"/>
    </source>
</evidence>
<evidence type="ECO:0000256" key="1">
    <source>
        <dbReference type="SAM" id="MobiDB-lite"/>
    </source>
</evidence>
<dbReference type="InterPro" id="IPR005693">
    <property type="entry name" value="Mce"/>
</dbReference>
<feature type="domain" description="Mce/MlaD" evidence="3">
    <location>
        <begin position="72"/>
        <end position="146"/>
    </location>
</feature>
<feature type="region of interest" description="Disordered" evidence="1">
    <location>
        <begin position="1"/>
        <end position="20"/>
    </location>
</feature>
<proteinExistence type="predicted"/>
<dbReference type="PANTHER" id="PTHR33371">
    <property type="entry name" value="INTERMEMBRANE PHOSPHOLIPID TRANSPORT SYSTEM BINDING PROTEIN MLAD-RELATED"/>
    <property type="match status" value="1"/>
</dbReference>
<keyword evidence="2" id="KW-0812">Transmembrane</keyword>
<evidence type="ECO:0000313" key="4">
    <source>
        <dbReference type="EMBL" id="MFB9258743.1"/>
    </source>
</evidence>
<organism evidence="4 5">
    <name type="scientific">Dietzia aerolata</name>
    <dbReference type="NCBI Taxonomy" id="595984"/>
    <lineage>
        <taxon>Bacteria</taxon>
        <taxon>Bacillati</taxon>
        <taxon>Actinomycetota</taxon>
        <taxon>Actinomycetes</taxon>
        <taxon>Mycobacteriales</taxon>
        <taxon>Dietziaceae</taxon>
        <taxon>Dietzia</taxon>
    </lineage>
</organism>
<evidence type="ECO:0000256" key="2">
    <source>
        <dbReference type="SAM" id="Phobius"/>
    </source>
</evidence>
<dbReference type="NCBIfam" id="TIGR00996">
    <property type="entry name" value="Mtu_fam_mce"/>
    <property type="match status" value="1"/>
</dbReference>
<accession>A0ABV5JLZ2</accession>
<feature type="transmembrane region" description="Helical" evidence="2">
    <location>
        <begin position="42"/>
        <end position="63"/>
    </location>
</feature>
<name>A0ABV5JLZ2_9ACTN</name>
<keyword evidence="5" id="KW-1185">Reference proteome</keyword>
<comment type="caution">
    <text evidence="4">The sequence shown here is derived from an EMBL/GenBank/DDBJ whole genome shotgun (WGS) entry which is preliminary data.</text>
</comment>
<evidence type="ECO:0000259" key="3">
    <source>
        <dbReference type="Pfam" id="PF02470"/>
    </source>
</evidence>
<protein>
    <submittedName>
        <fullName evidence="4">MCE family protein</fullName>
    </submittedName>
</protein>
<keyword evidence="2" id="KW-1133">Transmembrane helix</keyword>
<dbReference type="Proteomes" id="UP001589700">
    <property type="component" value="Unassembled WGS sequence"/>
</dbReference>
<dbReference type="InterPro" id="IPR052336">
    <property type="entry name" value="MlaD_Phospholipid_Transporter"/>
</dbReference>
<dbReference type="RefSeq" id="WP_182631770.1">
    <property type="nucleotide sequence ID" value="NZ_JAALDM010000082.1"/>
</dbReference>
<feature type="compositionally biased region" description="Basic and acidic residues" evidence="1">
    <location>
        <begin position="1"/>
        <end position="16"/>
    </location>
</feature>